<name>F9WIL4_TRYCI</name>
<feature type="chain" id="PRO_5003389176" evidence="3">
    <location>
        <begin position="26"/>
        <end position="509"/>
    </location>
</feature>
<feature type="signal peptide" evidence="3">
    <location>
        <begin position="1"/>
        <end position="25"/>
    </location>
</feature>
<reference evidence="5" key="1">
    <citation type="submission" date="2011-07" db="EMBL/GenBank/DDBJ databases">
        <title>Divergent evolution of antigenic variation in African trypanosomes.</title>
        <authorList>
            <person name="Jackson A.P."/>
            <person name="Berry A."/>
            <person name="Allison H.C."/>
            <person name="Burton P."/>
            <person name="Anderson J."/>
            <person name="Aslett M."/>
            <person name="Brown R."/>
            <person name="Corton N."/>
            <person name="Harris D."/>
            <person name="Hauser H."/>
            <person name="Gamble J."/>
            <person name="Gilderthorp R."/>
            <person name="McQuillan J."/>
            <person name="Quail M.A."/>
            <person name="Sanders M."/>
            <person name="Van Tonder A."/>
            <person name="Ginger M.L."/>
            <person name="Donelson J.E."/>
            <person name="Field M.C."/>
            <person name="Barry J.D."/>
            <person name="Berriman M."/>
            <person name="Hertz-Fowler C."/>
        </authorList>
    </citation>
    <scope>NUCLEOTIDE SEQUENCE [LARGE SCALE GENOMIC DNA]</scope>
    <source>
        <strain evidence="5">IL3000</strain>
    </source>
</reference>
<dbReference type="OMA" id="RRCARAN"/>
<keyword evidence="3" id="KW-0732">Signal</keyword>
<sequence>MRTISFIYSKIAVLFFVAFTCPVSAVHTYAVFPLSSSGNMSFFRRATRRCARANMRLATPSSLGDASNVVKLLDRCGPPNAPVLAGGHTVLCSDRFMLFFWSPVLNAPQYPVEHADLYCGRRHIQSEMHKCEVFGSVAGRLFYQADMKPESGVSCTSPVAMDYDPSSLYQMEVPKIGHGGLLAWFVSRNNTDGPHTTLKSLEVDVDRPNRAIMGGESFLVSHVLCQGGRASIVSDSKCSFNAAQAFASLSNNSVVGSSSKGIHWLVAAFVIILALLALSLIVVGIIWAVSSNKSSGATGQGDGGFRSGRWQGSRPSTTTVPVGAPLARSSSSRVPSRSGSRYGNGPSQRPGTGTVSVQRQMNVGAESVARTGSFRGPPASRQGSFSENPLQRRSSLYGSGVQRGDSFRNSSMSRLGSFGGGNASRPTSLYASPVGGSLNLRNTDQSREDGSGRNNIPEQISISAGGASRRDSFNRNAVAQNGSFRGPNFSRRGSFQSNSAPQRGGLFNT</sequence>
<feature type="compositionally biased region" description="Polar residues" evidence="1">
    <location>
        <begin position="491"/>
        <end position="509"/>
    </location>
</feature>
<organism evidence="4 5">
    <name type="scientific">Trypanosoma congolense (strain IL3000)</name>
    <dbReference type="NCBI Taxonomy" id="1068625"/>
    <lineage>
        <taxon>Eukaryota</taxon>
        <taxon>Discoba</taxon>
        <taxon>Euglenozoa</taxon>
        <taxon>Kinetoplastea</taxon>
        <taxon>Metakinetoplastina</taxon>
        <taxon>Trypanosomatida</taxon>
        <taxon>Trypanosomatidae</taxon>
        <taxon>Trypanosoma</taxon>
        <taxon>Nannomonas</taxon>
    </lineage>
</organism>
<comment type="caution">
    <text evidence="4">The sequence shown here is derived from an EMBL/GenBank/DDBJ whole genome shotgun (WGS) entry which is preliminary data.</text>
</comment>
<keyword evidence="2" id="KW-0472">Membrane</keyword>
<evidence type="ECO:0000313" key="4">
    <source>
        <dbReference type="EMBL" id="CCD17162.1"/>
    </source>
</evidence>
<accession>F9WIL4</accession>
<feature type="compositionally biased region" description="Polar residues" evidence="1">
    <location>
        <begin position="452"/>
        <end position="462"/>
    </location>
</feature>
<feature type="compositionally biased region" description="Low complexity" evidence="1">
    <location>
        <begin position="328"/>
        <end position="341"/>
    </location>
</feature>
<feature type="transmembrane region" description="Helical" evidence="2">
    <location>
        <begin position="262"/>
        <end position="289"/>
    </location>
</feature>
<keyword evidence="2" id="KW-0812">Transmembrane</keyword>
<evidence type="ECO:0000256" key="2">
    <source>
        <dbReference type="SAM" id="Phobius"/>
    </source>
</evidence>
<feature type="compositionally biased region" description="Polar residues" evidence="1">
    <location>
        <begin position="381"/>
        <end position="397"/>
    </location>
</feature>
<proteinExistence type="predicted"/>
<feature type="compositionally biased region" description="Polar residues" evidence="1">
    <location>
        <begin position="345"/>
        <end position="355"/>
    </location>
</feature>
<evidence type="ECO:0000256" key="1">
    <source>
        <dbReference type="SAM" id="MobiDB-lite"/>
    </source>
</evidence>
<dbReference type="EMBL" id="CAEQ01002616">
    <property type="protein sequence ID" value="CCD17162.1"/>
    <property type="molecule type" value="Genomic_DNA"/>
</dbReference>
<feature type="region of interest" description="Disordered" evidence="1">
    <location>
        <begin position="367"/>
        <end position="509"/>
    </location>
</feature>
<gene>
    <name evidence="4" type="ORF">TCIL3000_0_20070</name>
</gene>
<dbReference type="Proteomes" id="UP000000702">
    <property type="component" value="Unassembled WGS sequence"/>
</dbReference>
<dbReference type="AlphaFoldDB" id="F9WIL4"/>
<dbReference type="VEuPathDB" id="TriTrypDB:TcIL3000_0_20070"/>
<feature type="compositionally biased region" description="Polar residues" evidence="1">
    <location>
        <begin position="474"/>
        <end position="483"/>
    </location>
</feature>
<keyword evidence="2" id="KW-1133">Transmembrane helix</keyword>
<feature type="region of interest" description="Disordered" evidence="1">
    <location>
        <begin position="293"/>
        <end position="355"/>
    </location>
</feature>
<protein>
    <submittedName>
        <fullName evidence="4">WGS project CAEQ00000000 data, annotated contig 812</fullName>
    </submittedName>
</protein>
<evidence type="ECO:0000313" key="5">
    <source>
        <dbReference type="Proteomes" id="UP000000702"/>
    </source>
</evidence>
<reference evidence="4 5" key="2">
    <citation type="journal article" date="2012" name="Proc. Natl. Acad. Sci. U.S.A.">
        <title>Antigenic diversity is generated by distinct evolutionary mechanisms in African trypanosome species.</title>
        <authorList>
            <person name="Jackson A.P."/>
            <person name="Berry A."/>
            <person name="Aslett M."/>
            <person name="Allison H.C."/>
            <person name="Burton P."/>
            <person name="Vavrova-Anderson J."/>
            <person name="Brown R."/>
            <person name="Browne H."/>
            <person name="Corton N."/>
            <person name="Hauser H."/>
            <person name="Gamble J."/>
            <person name="Gilderthorp R."/>
            <person name="Marcello L."/>
            <person name="McQuillan J."/>
            <person name="Otto T.D."/>
            <person name="Quail M.A."/>
            <person name="Sanders M.J."/>
            <person name="van Tonder A."/>
            <person name="Ginger M.L."/>
            <person name="Field M.C."/>
            <person name="Barry J.D."/>
            <person name="Hertz-Fowler C."/>
            <person name="Berriman M."/>
        </authorList>
    </citation>
    <scope>NUCLEOTIDE SEQUENCE [LARGE SCALE GENOMIC DNA]</scope>
    <source>
        <strain evidence="4 5">IL3000</strain>
    </source>
</reference>
<evidence type="ECO:0000256" key="3">
    <source>
        <dbReference type="SAM" id="SignalP"/>
    </source>
</evidence>
<keyword evidence="5" id="KW-1185">Reference proteome</keyword>